<organism evidence="1">
    <name type="scientific">Sphingobacterium sp. (strain 21)</name>
    <dbReference type="NCBI Taxonomy" id="743722"/>
    <lineage>
        <taxon>Bacteria</taxon>
        <taxon>Pseudomonadati</taxon>
        <taxon>Bacteroidota</taxon>
        <taxon>Sphingobacteriia</taxon>
        <taxon>Sphingobacteriales</taxon>
        <taxon>Sphingobacteriaceae</taxon>
        <taxon>Sphingobacterium</taxon>
    </lineage>
</organism>
<dbReference type="AlphaFoldDB" id="F4C982"/>
<dbReference type="PATRIC" id="fig|743722.3.peg.1972"/>
<gene>
    <name evidence="1" type="ordered locus">Sph21_1847</name>
</gene>
<sequence length="71" mass="8385">MATALNKVQLEILKMFNHYQSEQDLKEIKSLLVAYLSDKVTREADAAFDEKSYSESIFEDWKKEHFRQAVK</sequence>
<dbReference type="EMBL" id="CP002584">
    <property type="protein sequence ID" value="ADZ78409.1"/>
    <property type="molecule type" value="Genomic_DNA"/>
</dbReference>
<dbReference type="KEGG" id="shg:Sph21_1847"/>
<protein>
    <submittedName>
        <fullName evidence="1">Uncharacterized protein</fullName>
    </submittedName>
</protein>
<dbReference type="OrthoDB" id="798562at2"/>
<name>F4C982_SPHS2</name>
<accession>F4C982</accession>
<dbReference type="HOGENOM" id="CLU_196041_0_1_10"/>
<proteinExistence type="predicted"/>
<reference evidence="1" key="1">
    <citation type="submission" date="2011-03" db="EMBL/GenBank/DDBJ databases">
        <title>Complete sequence of Sphingobacterium sp. 21.</title>
        <authorList>
            <consortium name="US DOE Joint Genome Institute"/>
            <person name="Lucas S."/>
            <person name="Copeland A."/>
            <person name="Lapidus A."/>
            <person name="Cheng J.-F."/>
            <person name="Goodwin L."/>
            <person name="Pitluck S."/>
            <person name="Davenport K."/>
            <person name="Detter J.C."/>
            <person name="Han C."/>
            <person name="Tapia R."/>
            <person name="Land M."/>
            <person name="Hauser L."/>
            <person name="Kyrpides N."/>
            <person name="Ivanova N."/>
            <person name="Ovchinnikova G."/>
            <person name="Pagani I."/>
            <person name="Siebers A.K."/>
            <person name="Allgaier M."/>
            <person name="Thelen M.P."/>
            <person name="Hugenholtz P."/>
            <person name="Woyke T."/>
        </authorList>
    </citation>
    <scope>NUCLEOTIDE SEQUENCE</scope>
    <source>
        <strain evidence="1">21</strain>
    </source>
</reference>
<evidence type="ECO:0000313" key="1">
    <source>
        <dbReference type="EMBL" id="ADZ78409.1"/>
    </source>
</evidence>